<feature type="region of interest" description="Disordered" evidence="1">
    <location>
        <begin position="26"/>
        <end position="159"/>
    </location>
</feature>
<protein>
    <submittedName>
        <fullName evidence="2">Bis(5'-nucleosyl)-tetraphosphatase, symmetrical</fullName>
    </submittedName>
</protein>
<dbReference type="Proteomes" id="UP000198287">
    <property type="component" value="Unassembled WGS sequence"/>
</dbReference>
<dbReference type="AlphaFoldDB" id="A0A226EV17"/>
<gene>
    <name evidence="2" type="ORF">Fcan01_04326</name>
</gene>
<dbReference type="Gene3D" id="1.10.10.10">
    <property type="entry name" value="Winged helix-like DNA-binding domain superfamily/Winged helix DNA-binding domain"/>
    <property type="match status" value="2"/>
</dbReference>
<name>A0A226EV17_FOLCA</name>
<evidence type="ECO:0000256" key="1">
    <source>
        <dbReference type="SAM" id="MobiDB-lite"/>
    </source>
</evidence>
<accession>A0A226EV17</accession>
<evidence type="ECO:0000313" key="3">
    <source>
        <dbReference type="Proteomes" id="UP000198287"/>
    </source>
</evidence>
<dbReference type="EMBL" id="LNIX01000002">
    <property type="protein sequence ID" value="OXA61058.1"/>
    <property type="molecule type" value="Genomic_DNA"/>
</dbReference>
<comment type="caution">
    <text evidence="2">The sequence shown here is derived from an EMBL/GenBank/DDBJ whole genome shotgun (WGS) entry which is preliminary data.</text>
</comment>
<keyword evidence="3" id="KW-1185">Reference proteome</keyword>
<sequence>MSTRKFTDKDNDDNIWNFKNLQQWEQEAEEAERTLINSRKTGYDDEEDFKPAKNFQLPNQGGKPNFGGSSKANRIEFMPHRTSHTLSGAKRKKGSEENNDASSKKSANSKIKPDVGTLVKPQVTQRLPKEEQSSICINQQTLSPDKNEPDRSRSNQIAPDRSLKCMKYGRHGLLFYQEVDELIANQRIFVQPLRGKDKQLNGHILINFSNTSISCLMASNSRKSHSSADLDDDESSSGCGVGYFLRNGSMDYNPKEAYYVDIYMTTNAVATYLKMGLRGMLDAVCVHCPSEDYMLCLPFAKQLVDILGQSPNLAKIVPTADFVQTKQPFSKFTVASIPNYGFWKRPSDSNEQITVNSTSFICMENPEYQEQKCRQILHKPWGENGVIFYEEGDSFDEIHKLYFTPLRGEDKKYNGHLLIAFTTYESVCRGASERLHQSLGHGQGKTRGCGIRYFLQSGKMIYFGDDSKPLNVYMTSNHGAVTFKMGLRAALDAVCIHSPCRKFLDIKPYFAPILDVLKNIPEIRVILPTLDQLNRKVPFSRFTVASIANFGLFIRGSEVTPNTPWNFHLDKLSDILLDASKTSKQLMHMNNFEDRQVLQAIKENKTKEQNLLDQENCAIIEWLKTNYIASKDHFVYKNDVYFHYKNSTRNQTTISKMAFGRKVGKTFKEIHATSAKDGKSKHKGIEKVEVNQADSTAMLSDLDGQYVQRDDMDKRSSRASRQITSTVLTHDWILRNFTMEENEEVLKSDVYPLYIENFGHDKPLSKNFFNMELKTCFPNIGIVRHQYNGPGSAKRYYKNLKAACGPSASHYKCHSSGYCSCLNSVGYPAKCQTLDEVNDTACRKMCGGLRIAKRCSTDAGLFCTCFQHPFYPYTK</sequence>
<reference evidence="2 3" key="1">
    <citation type="submission" date="2015-12" db="EMBL/GenBank/DDBJ databases">
        <title>The genome of Folsomia candida.</title>
        <authorList>
            <person name="Faddeeva A."/>
            <person name="Derks M.F."/>
            <person name="Anvar Y."/>
            <person name="Smit S."/>
            <person name="Van Straalen N."/>
            <person name="Roelofs D."/>
        </authorList>
    </citation>
    <scope>NUCLEOTIDE SEQUENCE [LARGE SCALE GENOMIC DNA]</scope>
    <source>
        <strain evidence="2 3">VU population</strain>
        <tissue evidence="2">Whole body</tissue>
    </source>
</reference>
<evidence type="ECO:0000313" key="2">
    <source>
        <dbReference type="EMBL" id="OXA61058.1"/>
    </source>
</evidence>
<organism evidence="2 3">
    <name type="scientific">Folsomia candida</name>
    <name type="common">Springtail</name>
    <dbReference type="NCBI Taxonomy" id="158441"/>
    <lineage>
        <taxon>Eukaryota</taxon>
        <taxon>Metazoa</taxon>
        <taxon>Ecdysozoa</taxon>
        <taxon>Arthropoda</taxon>
        <taxon>Hexapoda</taxon>
        <taxon>Collembola</taxon>
        <taxon>Entomobryomorpha</taxon>
        <taxon>Isotomoidea</taxon>
        <taxon>Isotomidae</taxon>
        <taxon>Proisotominae</taxon>
        <taxon>Folsomia</taxon>
    </lineage>
</organism>
<feature type="compositionally biased region" description="Low complexity" evidence="1">
    <location>
        <begin position="100"/>
        <end position="110"/>
    </location>
</feature>
<dbReference type="InterPro" id="IPR036388">
    <property type="entry name" value="WH-like_DNA-bd_sf"/>
</dbReference>
<feature type="compositionally biased region" description="Polar residues" evidence="1">
    <location>
        <begin position="133"/>
        <end position="144"/>
    </location>
</feature>
<proteinExistence type="predicted"/>